<comment type="caution">
    <text evidence="1">The sequence shown here is derived from an EMBL/GenBank/DDBJ whole genome shotgun (WGS) entry which is preliminary data.</text>
</comment>
<sequence length="133" mass="15413">MNPFVSEHSITLLQQLLPAIQTSPFDKTDAYRICVISAIICETGYRQLSWSPELAESLADIRNLLKFHDGSDTCSPWNRLIEEYLKNIPGISLKKTGNNARSVSWFTRRYHRKRVGLWLEKIATQMRFRDINA</sequence>
<evidence type="ECO:0000313" key="1">
    <source>
        <dbReference type="EMBL" id="HAG0017414.1"/>
    </source>
</evidence>
<reference evidence="1" key="2">
    <citation type="submission" date="2020-02" db="EMBL/GenBank/DDBJ databases">
        <authorList>
            <consortium name="NCBI Pathogen Detection Project"/>
        </authorList>
    </citation>
    <scope>NUCLEOTIDE SEQUENCE</scope>
    <source>
        <strain evidence="1">MA.CK_00/00002125</strain>
    </source>
</reference>
<dbReference type="EMBL" id="DAAWYJ010000030">
    <property type="protein sequence ID" value="HAG0017414.1"/>
    <property type="molecule type" value="Genomic_DNA"/>
</dbReference>
<name>A0A756I3J2_SALER</name>
<dbReference type="AlphaFoldDB" id="A0A756I3J2"/>
<protein>
    <submittedName>
        <fullName evidence="1">Uncharacterized protein</fullName>
    </submittedName>
</protein>
<organism evidence="1">
    <name type="scientific">Salmonella enterica</name>
    <name type="common">Salmonella choleraesuis</name>
    <dbReference type="NCBI Taxonomy" id="28901"/>
    <lineage>
        <taxon>Bacteria</taxon>
        <taxon>Pseudomonadati</taxon>
        <taxon>Pseudomonadota</taxon>
        <taxon>Gammaproteobacteria</taxon>
        <taxon>Enterobacterales</taxon>
        <taxon>Enterobacteriaceae</taxon>
        <taxon>Salmonella</taxon>
    </lineage>
</organism>
<reference evidence="1" key="1">
    <citation type="journal article" date="2018" name="Genome Biol.">
        <title>SKESA: strategic k-mer extension for scrupulous assemblies.</title>
        <authorList>
            <person name="Souvorov A."/>
            <person name="Agarwala R."/>
            <person name="Lipman D.J."/>
        </authorList>
    </citation>
    <scope>NUCLEOTIDE SEQUENCE</scope>
    <source>
        <strain evidence="1">MA.CK_00/00002125</strain>
    </source>
</reference>
<proteinExistence type="predicted"/>
<accession>A0A756I3J2</accession>
<gene>
    <name evidence="1" type="ORF">G8O67_004796</name>
</gene>